<dbReference type="EMBL" id="FUYG01000004">
    <property type="protein sequence ID" value="SKA94464.1"/>
    <property type="molecule type" value="Genomic_DNA"/>
</dbReference>
<dbReference type="InterPro" id="IPR035906">
    <property type="entry name" value="MetI-like_sf"/>
</dbReference>
<comment type="similarity">
    <text evidence="7">Belongs to the binding-protein-dependent transport system permease family.</text>
</comment>
<accession>A0A1T4XY68</accession>
<evidence type="ECO:0000313" key="10">
    <source>
        <dbReference type="Proteomes" id="UP000189735"/>
    </source>
</evidence>
<evidence type="ECO:0000259" key="8">
    <source>
        <dbReference type="PROSITE" id="PS50928"/>
    </source>
</evidence>
<dbReference type="PANTHER" id="PTHR43163">
    <property type="entry name" value="DIPEPTIDE TRANSPORT SYSTEM PERMEASE PROTEIN DPPB-RELATED"/>
    <property type="match status" value="1"/>
</dbReference>
<evidence type="ECO:0000256" key="1">
    <source>
        <dbReference type="ARBA" id="ARBA00004651"/>
    </source>
</evidence>
<dbReference type="PROSITE" id="PS50928">
    <property type="entry name" value="ABC_TM1"/>
    <property type="match status" value="1"/>
</dbReference>
<protein>
    <submittedName>
        <fullName evidence="9">Peptide/nickel transport system permease protein</fullName>
    </submittedName>
</protein>
<dbReference type="Proteomes" id="UP000189735">
    <property type="component" value="Unassembled WGS sequence"/>
</dbReference>
<reference evidence="10" key="1">
    <citation type="submission" date="2017-02" db="EMBL/GenBank/DDBJ databases">
        <authorList>
            <person name="Varghese N."/>
            <person name="Submissions S."/>
        </authorList>
    </citation>
    <scope>NUCLEOTIDE SEQUENCE [LARGE SCALE GENOMIC DNA]</scope>
    <source>
        <strain evidence="10">VKM Ac-2052</strain>
    </source>
</reference>
<feature type="transmembrane region" description="Helical" evidence="7">
    <location>
        <begin position="134"/>
        <end position="156"/>
    </location>
</feature>
<keyword evidence="6 7" id="KW-0472">Membrane</keyword>
<dbReference type="Pfam" id="PF19300">
    <property type="entry name" value="BPD_transp_1_N"/>
    <property type="match status" value="1"/>
</dbReference>
<evidence type="ECO:0000256" key="6">
    <source>
        <dbReference type="ARBA" id="ARBA00023136"/>
    </source>
</evidence>
<dbReference type="PANTHER" id="PTHR43163:SF3">
    <property type="entry name" value="PEPTIDE ABC TRANSPORTER PERMEASE PROTEIN"/>
    <property type="match status" value="1"/>
</dbReference>
<feature type="transmembrane region" description="Helical" evidence="7">
    <location>
        <begin position="176"/>
        <end position="196"/>
    </location>
</feature>
<evidence type="ECO:0000256" key="5">
    <source>
        <dbReference type="ARBA" id="ARBA00022989"/>
    </source>
</evidence>
<organism evidence="9 10">
    <name type="scientific">Agreia bicolorata</name>
    <dbReference type="NCBI Taxonomy" id="110935"/>
    <lineage>
        <taxon>Bacteria</taxon>
        <taxon>Bacillati</taxon>
        <taxon>Actinomycetota</taxon>
        <taxon>Actinomycetes</taxon>
        <taxon>Micrococcales</taxon>
        <taxon>Microbacteriaceae</taxon>
        <taxon>Agreia</taxon>
    </lineage>
</organism>
<dbReference type="RefSeq" id="WP_078714223.1">
    <property type="nucleotide sequence ID" value="NZ_FUYG01000004.1"/>
</dbReference>
<keyword evidence="5 7" id="KW-1133">Transmembrane helix</keyword>
<keyword evidence="4 7" id="KW-0812">Transmembrane</keyword>
<sequence>MALFLLRRLGAAVVLVFVIATMTFLLMSMTGGDPARNILGDGATVEQVAAKSAELGLDQPLAVRYIDWFGAAVTGDFGRSWFTNEPVMTSLANKFPVSLSVVVTAILVTAILSAILGVTAAVRRGWVDRFVQMFAVLGFALPNFWVALVLVTVFAVNLKLLPATGFVPFATDPWRWGLGLILPVTALVVGTIASTAQQVRGATIDVLRQDYVRTLRSRGISHRSLLFRHVLRNAAPPALTVLSLQFVGLLGGAIIIEKIFALPGIGSLAVNATLQGDLPQILGLVVVMVVLVVIVNLVIDLLTGWLNPKARVS</sequence>
<dbReference type="GO" id="GO:0005886">
    <property type="term" value="C:plasma membrane"/>
    <property type="evidence" value="ECO:0007669"/>
    <property type="project" value="UniProtKB-SubCell"/>
</dbReference>
<evidence type="ECO:0000313" key="9">
    <source>
        <dbReference type="EMBL" id="SKA94464.1"/>
    </source>
</evidence>
<evidence type="ECO:0000256" key="7">
    <source>
        <dbReference type="RuleBase" id="RU363032"/>
    </source>
</evidence>
<evidence type="ECO:0000256" key="2">
    <source>
        <dbReference type="ARBA" id="ARBA00022448"/>
    </source>
</evidence>
<dbReference type="InterPro" id="IPR000515">
    <property type="entry name" value="MetI-like"/>
</dbReference>
<proteinExistence type="inferred from homology"/>
<feature type="transmembrane region" description="Helical" evidence="7">
    <location>
        <begin position="238"/>
        <end position="261"/>
    </location>
</feature>
<name>A0A1T4XY68_9MICO</name>
<dbReference type="Gene3D" id="1.10.3720.10">
    <property type="entry name" value="MetI-like"/>
    <property type="match status" value="1"/>
</dbReference>
<dbReference type="AlphaFoldDB" id="A0A1T4XY68"/>
<feature type="transmembrane region" description="Helical" evidence="7">
    <location>
        <begin position="281"/>
        <end position="306"/>
    </location>
</feature>
<dbReference type="InterPro" id="IPR045621">
    <property type="entry name" value="BPD_transp_1_N"/>
</dbReference>
<dbReference type="CDD" id="cd06261">
    <property type="entry name" value="TM_PBP2"/>
    <property type="match status" value="1"/>
</dbReference>
<dbReference type="SUPFAM" id="SSF161098">
    <property type="entry name" value="MetI-like"/>
    <property type="match status" value="1"/>
</dbReference>
<gene>
    <name evidence="9" type="ORF">SAMN06295879_1952</name>
</gene>
<comment type="subcellular location">
    <subcellularLocation>
        <location evidence="1 7">Cell membrane</location>
        <topology evidence="1 7">Multi-pass membrane protein</topology>
    </subcellularLocation>
</comment>
<keyword evidence="3" id="KW-1003">Cell membrane</keyword>
<dbReference type="GO" id="GO:0055085">
    <property type="term" value="P:transmembrane transport"/>
    <property type="evidence" value="ECO:0007669"/>
    <property type="project" value="InterPro"/>
</dbReference>
<feature type="transmembrane region" description="Helical" evidence="7">
    <location>
        <begin position="97"/>
        <end position="122"/>
    </location>
</feature>
<dbReference type="Pfam" id="PF00528">
    <property type="entry name" value="BPD_transp_1"/>
    <property type="match status" value="1"/>
</dbReference>
<evidence type="ECO:0000256" key="4">
    <source>
        <dbReference type="ARBA" id="ARBA00022692"/>
    </source>
</evidence>
<feature type="transmembrane region" description="Helical" evidence="7">
    <location>
        <begin position="9"/>
        <end position="29"/>
    </location>
</feature>
<feature type="domain" description="ABC transmembrane type-1" evidence="8">
    <location>
        <begin position="95"/>
        <end position="303"/>
    </location>
</feature>
<keyword evidence="2 7" id="KW-0813">Transport</keyword>
<evidence type="ECO:0000256" key="3">
    <source>
        <dbReference type="ARBA" id="ARBA00022475"/>
    </source>
</evidence>